<evidence type="ECO:0000256" key="2">
    <source>
        <dbReference type="SAM" id="Phobius"/>
    </source>
</evidence>
<dbReference type="EMBL" id="MRTP01000006">
    <property type="protein sequence ID" value="OMF52638.1"/>
    <property type="molecule type" value="Genomic_DNA"/>
</dbReference>
<keyword evidence="4" id="KW-1185">Reference proteome</keyword>
<sequence length="287" mass="32597">MSLALQAGLDRLTGTESNLIVAGLAVIVFLWLYIRTSRSLRAEAAARLELLQRTLALYSRAQGVLGEEVEAAHVGAQEPDQLVQLLQECKAAPLMTPELLDMIDAYIRERDFSRLLMLQKMLDREIHRRIHEQSVLIRKIDNPGWGTSFWRMIRPAVPFAALVLTLYWFIQLYNGFQDSGAAALSWTSLELWTRLISCLAATLFLYWVIMDTRRDTPGILYRLLALIIAAVALLHLLGLTAAPYILAVQVVLFLFGFNLNPKPSRRNRPYAGHREVTQDNEENPKDR</sequence>
<dbReference type="Proteomes" id="UP000187172">
    <property type="component" value="Unassembled WGS sequence"/>
</dbReference>
<keyword evidence="2" id="KW-0812">Transmembrane</keyword>
<reference evidence="3 4" key="1">
    <citation type="submission" date="2016-11" db="EMBL/GenBank/DDBJ databases">
        <title>Paenibacillus species isolates.</title>
        <authorList>
            <person name="Beno S.M."/>
        </authorList>
    </citation>
    <scope>NUCLEOTIDE SEQUENCE [LARGE SCALE GENOMIC DNA]</scope>
    <source>
        <strain evidence="3 4">FSL R5-0378</strain>
    </source>
</reference>
<feature type="transmembrane region" description="Helical" evidence="2">
    <location>
        <begin position="191"/>
        <end position="208"/>
    </location>
</feature>
<organism evidence="3 4">
    <name type="scientific">Paenibacillus rhizosphaerae</name>
    <dbReference type="NCBI Taxonomy" id="297318"/>
    <lineage>
        <taxon>Bacteria</taxon>
        <taxon>Bacillati</taxon>
        <taxon>Bacillota</taxon>
        <taxon>Bacilli</taxon>
        <taxon>Bacillales</taxon>
        <taxon>Paenibacillaceae</taxon>
        <taxon>Paenibacillus</taxon>
    </lineage>
</organism>
<evidence type="ECO:0000256" key="1">
    <source>
        <dbReference type="SAM" id="MobiDB-lite"/>
    </source>
</evidence>
<feature type="region of interest" description="Disordered" evidence="1">
    <location>
        <begin position="266"/>
        <end position="287"/>
    </location>
</feature>
<evidence type="ECO:0000313" key="3">
    <source>
        <dbReference type="EMBL" id="OMF52638.1"/>
    </source>
</evidence>
<keyword evidence="2" id="KW-1133">Transmembrane helix</keyword>
<protein>
    <submittedName>
        <fullName evidence="3">Uncharacterized protein</fullName>
    </submittedName>
</protein>
<dbReference type="RefSeq" id="WP_076172810.1">
    <property type="nucleotide sequence ID" value="NZ_MRTP01000006.1"/>
</dbReference>
<keyword evidence="2" id="KW-0472">Membrane</keyword>
<evidence type="ECO:0000313" key="4">
    <source>
        <dbReference type="Proteomes" id="UP000187172"/>
    </source>
</evidence>
<comment type="caution">
    <text evidence="3">The sequence shown here is derived from an EMBL/GenBank/DDBJ whole genome shotgun (WGS) entry which is preliminary data.</text>
</comment>
<name>A0A1R1ELF9_9BACL</name>
<feature type="transmembrane region" description="Helical" evidence="2">
    <location>
        <begin position="152"/>
        <end position="171"/>
    </location>
</feature>
<feature type="transmembrane region" description="Helical" evidence="2">
    <location>
        <begin position="220"/>
        <end position="238"/>
    </location>
</feature>
<feature type="compositionally biased region" description="Basic and acidic residues" evidence="1">
    <location>
        <begin position="272"/>
        <end position="287"/>
    </location>
</feature>
<feature type="transmembrane region" description="Helical" evidence="2">
    <location>
        <begin position="17"/>
        <end position="34"/>
    </location>
</feature>
<dbReference type="AlphaFoldDB" id="A0A1R1ELF9"/>
<accession>A0A1R1ELF9</accession>
<proteinExistence type="predicted"/>
<gene>
    <name evidence="3" type="ORF">BK138_21385</name>
</gene>